<feature type="coiled-coil region" evidence="1">
    <location>
        <begin position="412"/>
        <end position="541"/>
    </location>
</feature>
<sequence length="552" mass="60428">MESRRTRVEQKGRFTITEIIPGSPYSPRLSSPTFQDDEVSVADFPAAVVSDAPASNGSCSEVATIAPQPVQGVDLHLDELEKPASIGAVQPPPLKMEEPPETHTQPPEAVSVPPAPIETTLTIVPQTEPSSVVVDTICEVSTPRAASTIITGSAAPGSPSRKYSSPKKSTQRARRVKRRGRFTIIELASDSPTSRKNADDVRPELSRSFDSMERRPKPKRVTRSMPRLRQTAAIRRSRRRSESPDREFIESTDMVDPSGNQQQQQEAAAYAKLQALPAVEGADALANVALTTAMAASAATVVTASTSMATSMGSVAIPDSRSTGTIAHSTVTVAPSAVTGAIAASTVTIAPNAVRPVTPPTQLMQVGETTGSVVTLPQTSVTISAAQFLQQQQTIASLIRQQHDLKQIISVLQEQQQQLMTIPSQINELKRQRAGLSNGETREEELRELYMQVDKLTQSNESLHSLLNAAEREARHRTLEIECLSEENDELRHRCGQLESRYIDERKQSFMLEEELQRLRILSLTRQEQQLRQRQQQQNQKLTSSQTSVAVE</sequence>
<feature type="compositionally biased region" description="Low complexity" evidence="2">
    <location>
        <begin position="156"/>
        <end position="168"/>
    </location>
</feature>
<dbReference type="RefSeq" id="XP_009519614.1">
    <property type="nucleotide sequence ID" value="XM_009521319.1"/>
</dbReference>
<dbReference type="InParanoid" id="G4YUE2"/>
<proteinExistence type="predicted"/>
<accession>G4YUE2</accession>
<feature type="compositionally biased region" description="Basic and acidic residues" evidence="2">
    <location>
        <begin position="196"/>
        <end position="215"/>
    </location>
</feature>
<reference evidence="3 4" key="1">
    <citation type="journal article" date="2006" name="Science">
        <title>Phytophthora genome sequences uncover evolutionary origins and mechanisms of pathogenesis.</title>
        <authorList>
            <person name="Tyler B.M."/>
            <person name="Tripathy S."/>
            <person name="Zhang X."/>
            <person name="Dehal P."/>
            <person name="Jiang R.H."/>
            <person name="Aerts A."/>
            <person name="Arredondo F.D."/>
            <person name="Baxter L."/>
            <person name="Bensasson D."/>
            <person name="Beynon J.L."/>
            <person name="Chapman J."/>
            <person name="Damasceno C.M."/>
            <person name="Dorrance A.E."/>
            <person name="Dou D."/>
            <person name="Dickerman A.W."/>
            <person name="Dubchak I.L."/>
            <person name="Garbelotto M."/>
            <person name="Gijzen M."/>
            <person name="Gordon S.G."/>
            <person name="Govers F."/>
            <person name="Grunwald N.J."/>
            <person name="Huang W."/>
            <person name="Ivors K.L."/>
            <person name="Jones R.W."/>
            <person name="Kamoun S."/>
            <person name="Krampis K."/>
            <person name="Lamour K.H."/>
            <person name="Lee M.K."/>
            <person name="McDonald W.H."/>
            <person name="Medina M."/>
            <person name="Meijer H.J."/>
            <person name="Nordberg E.K."/>
            <person name="Maclean D.J."/>
            <person name="Ospina-Giraldo M.D."/>
            <person name="Morris P.F."/>
            <person name="Phuntumart V."/>
            <person name="Putnam N.H."/>
            <person name="Rash S."/>
            <person name="Rose J.K."/>
            <person name="Sakihama Y."/>
            <person name="Salamov A.A."/>
            <person name="Savidor A."/>
            <person name="Scheuring C.F."/>
            <person name="Smith B.M."/>
            <person name="Sobral B.W."/>
            <person name="Terry A."/>
            <person name="Torto-Alalibo T.A."/>
            <person name="Win J."/>
            <person name="Xu Z."/>
            <person name="Zhang H."/>
            <person name="Grigoriev I.V."/>
            <person name="Rokhsar D.S."/>
            <person name="Boore J.L."/>
        </authorList>
    </citation>
    <scope>NUCLEOTIDE SEQUENCE [LARGE SCALE GENOMIC DNA]</scope>
    <source>
        <strain evidence="3 4">P6497</strain>
    </source>
</reference>
<feature type="region of interest" description="Disordered" evidence="2">
    <location>
        <begin position="86"/>
        <end position="112"/>
    </location>
</feature>
<evidence type="ECO:0000313" key="3">
    <source>
        <dbReference type="EMBL" id="EGZ24326.1"/>
    </source>
</evidence>
<dbReference type="Proteomes" id="UP000002640">
    <property type="component" value="Unassembled WGS sequence"/>
</dbReference>
<feature type="region of interest" description="Disordered" evidence="2">
    <location>
        <begin position="149"/>
        <end position="258"/>
    </location>
</feature>
<dbReference type="EMBL" id="JH159152">
    <property type="protein sequence ID" value="EGZ24326.1"/>
    <property type="molecule type" value="Genomic_DNA"/>
</dbReference>
<dbReference type="KEGG" id="psoj:PHYSODRAFT_349904"/>
<keyword evidence="4" id="KW-1185">Reference proteome</keyword>
<keyword evidence="1" id="KW-0175">Coiled coil</keyword>
<feature type="compositionally biased region" description="Basic residues" evidence="2">
    <location>
        <begin position="169"/>
        <end position="181"/>
    </location>
</feature>
<name>G4YUE2_PHYSP</name>
<dbReference type="AlphaFoldDB" id="G4YUE2"/>
<feature type="compositionally biased region" description="Basic and acidic residues" evidence="2">
    <location>
        <begin position="240"/>
        <end position="249"/>
    </location>
</feature>
<evidence type="ECO:0000313" key="4">
    <source>
        <dbReference type="Proteomes" id="UP000002640"/>
    </source>
</evidence>
<organism evidence="3 4">
    <name type="scientific">Phytophthora sojae (strain P6497)</name>
    <name type="common">Soybean stem and root rot agent</name>
    <name type="synonym">Phytophthora megasperma f. sp. glycines</name>
    <dbReference type="NCBI Taxonomy" id="1094619"/>
    <lineage>
        <taxon>Eukaryota</taxon>
        <taxon>Sar</taxon>
        <taxon>Stramenopiles</taxon>
        <taxon>Oomycota</taxon>
        <taxon>Peronosporomycetes</taxon>
        <taxon>Peronosporales</taxon>
        <taxon>Peronosporaceae</taxon>
        <taxon>Phytophthora</taxon>
    </lineage>
</organism>
<gene>
    <name evidence="3" type="ORF">PHYSODRAFT_349904</name>
</gene>
<dbReference type="GeneID" id="20649086"/>
<evidence type="ECO:0000256" key="1">
    <source>
        <dbReference type="SAM" id="Coils"/>
    </source>
</evidence>
<dbReference type="SMR" id="G4YUE2"/>
<protein>
    <submittedName>
        <fullName evidence="3">Uncharacterized protein</fullName>
    </submittedName>
</protein>
<evidence type="ECO:0000256" key="2">
    <source>
        <dbReference type="SAM" id="MobiDB-lite"/>
    </source>
</evidence>
<dbReference type="OMA" id="RFTIIEM"/>